<accession>A0ABY8EI93</accession>
<keyword evidence="4" id="KW-1185">Reference proteome</keyword>
<feature type="compositionally biased region" description="Low complexity" evidence="1">
    <location>
        <begin position="705"/>
        <end position="718"/>
    </location>
</feature>
<dbReference type="Gene3D" id="1.10.8.270">
    <property type="entry name" value="putative rabgap domain of human tbc1 domain family member 14 like domains"/>
    <property type="match status" value="1"/>
</dbReference>
<evidence type="ECO:0000313" key="4">
    <source>
        <dbReference type="Proteomes" id="UP000818624"/>
    </source>
</evidence>
<feature type="compositionally biased region" description="Polar residues" evidence="1">
    <location>
        <begin position="642"/>
        <end position="653"/>
    </location>
</feature>
<feature type="region of interest" description="Disordered" evidence="1">
    <location>
        <begin position="629"/>
        <end position="720"/>
    </location>
</feature>
<gene>
    <name evidence="3" type="ORF">GLX27_000141</name>
</gene>
<feature type="domain" description="Rab-GAP TBC" evidence="2">
    <location>
        <begin position="21"/>
        <end position="296"/>
    </location>
</feature>
<feature type="compositionally biased region" description="Low complexity" evidence="1">
    <location>
        <begin position="468"/>
        <end position="483"/>
    </location>
</feature>
<protein>
    <recommendedName>
        <fullName evidence="2">Rab-GAP TBC domain-containing protein</fullName>
    </recommendedName>
</protein>
<dbReference type="Proteomes" id="UP000818624">
    <property type="component" value="Chromosome 1"/>
</dbReference>
<feature type="compositionally biased region" description="Low complexity" evidence="1">
    <location>
        <begin position="522"/>
        <end position="533"/>
    </location>
</feature>
<dbReference type="InterPro" id="IPR035969">
    <property type="entry name" value="Rab-GAP_TBC_sf"/>
</dbReference>
<dbReference type="PANTHER" id="PTHR22957">
    <property type="entry name" value="TBC1 DOMAIN FAMILY MEMBER GTPASE-ACTIVATING PROTEIN"/>
    <property type="match status" value="1"/>
</dbReference>
<dbReference type="Pfam" id="PF00566">
    <property type="entry name" value="RabGAP-TBC"/>
    <property type="match status" value="1"/>
</dbReference>
<dbReference type="Gene3D" id="1.10.472.80">
    <property type="entry name" value="Ypt/Rab-GAP domain of gyp1p, domain 3"/>
    <property type="match status" value="1"/>
</dbReference>
<dbReference type="EMBL" id="CP046234">
    <property type="protein sequence ID" value="WFD45521.1"/>
    <property type="molecule type" value="Genomic_DNA"/>
</dbReference>
<dbReference type="SMART" id="SM00164">
    <property type="entry name" value="TBC"/>
    <property type="match status" value="1"/>
</dbReference>
<reference evidence="3 4" key="1">
    <citation type="journal article" date="2020" name="Elife">
        <title>Loss of centromere function drives karyotype evolution in closely related Malassezia species.</title>
        <authorList>
            <person name="Sankaranarayanan S.R."/>
            <person name="Ianiri G."/>
            <person name="Coelho M.A."/>
            <person name="Reza M.H."/>
            <person name="Thimmappa B.C."/>
            <person name="Ganguly P."/>
            <person name="Vadnala R.N."/>
            <person name="Sun S."/>
            <person name="Siddharthan R."/>
            <person name="Tellgren-Roth C."/>
            <person name="Dawson T.L."/>
            <person name="Heitman J."/>
            <person name="Sanyal K."/>
        </authorList>
    </citation>
    <scope>NUCLEOTIDE SEQUENCE [LARGE SCALE GENOMIC DNA]</scope>
    <source>
        <strain evidence="3">CBS14141</strain>
    </source>
</reference>
<dbReference type="InterPro" id="IPR000195">
    <property type="entry name" value="Rab-GAP-TBC_dom"/>
</dbReference>
<evidence type="ECO:0000313" key="3">
    <source>
        <dbReference type="EMBL" id="WFD45521.1"/>
    </source>
</evidence>
<feature type="region of interest" description="Disordered" evidence="1">
    <location>
        <begin position="408"/>
        <end position="483"/>
    </location>
</feature>
<feature type="region of interest" description="Disordered" evidence="1">
    <location>
        <begin position="522"/>
        <end position="545"/>
    </location>
</feature>
<feature type="region of interest" description="Disordered" evidence="1">
    <location>
        <begin position="371"/>
        <end position="396"/>
    </location>
</feature>
<name>A0ABY8EI93_MALFU</name>
<organism evidence="3 4">
    <name type="scientific">Malassezia furfur</name>
    <name type="common">Pityriasis versicolor infection agent</name>
    <name type="synonym">Pityrosporum furfur</name>
    <dbReference type="NCBI Taxonomy" id="55194"/>
    <lineage>
        <taxon>Eukaryota</taxon>
        <taxon>Fungi</taxon>
        <taxon>Dikarya</taxon>
        <taxon>Basidiomycota</taxon>
        <taxon>Ustilaginomycotina</taxon>
        <taxon>Malasseziomycetes</taxon>
        <taxon>Malasseziales</taxon>
        <taxon>Malasseziaceae</taxon>
        <taxon>Malassezia</taxon>
    </lineage>
</organism>
<evidence type="ECO:0000256" key="1">
    <source>
        <dbReference type="SAM" id="MobiDB-lite"/>
    </source>
</evidence>
<sequence>MLCAYKLLLGYLPPDVSAWASTLQRRRTEYWQFLADFSDERQSGAYAARSPDRVLDQVYKDLFRAADVDPDFYDAPARWISDAYAAGARHCLLDRLERVNQDFARAAAHDRPLHARFVDRQWHAVLRVLFLYAMLNPSIGYIQGMNEVVYVLLHAFFATRDEELAACSTSDRAELGVENTADAEADAFWCFSLLIGGMREVYDFGHGDATTVQAMRGLADPLHVDARPPDNGLAAALHRMSAQLSQFDPVLAEVLAEHQLDPRLPYYSLRWLVCLYACEFPWPGVLRLWDVLLAQKHDLRTAHGMTNAQINFLLDIGCALLVSERDAILSLAHTTPDVFQHAIELLQPRAPHDVGRVLALALDILHQRTQQAALPRTAAGRRQPPIAARNHRNASLQQRLAATVQRTLHAPPVRAATWTPGMPSQRVPDTDGPASHAPAPSAPRVPMSAPVGSDAAPHTPTKKPVEQAPASPSTPTTPSIASSSRALFRRYTEALQDSNAVASVSKARTNLAAKALAWRSASGSSASDNGAAPASPPVSAPSAAAYDAPQFPIPSVVDSPQDRDAYHIMARTRAGLPPVSTPTHDAARRLMPAYSPAASEDDSFSSTTSGVTHLSLPSMRKAAQMGLLRTPSSSDAPFGVPLSSSETSPSQGAGLTRRIPSGQRVVRRRASDRVPEPGASPNDAPAPMPPASAAHHSRVRTHDVAPAAAADGASDSPGTHATEHLDALLHELQTTEWIRD</sequence>
<dbReference type="PANTHER" id="PTHR22957:SF27">
    <property type="entry name" value="TBC1 DOMAIN FAMILY MEMBER 13"/>
    <property type="match status" value="1"/>
</dbReference>
<proteinExistence type="predicted"/>
<dbReference type="PROSITE" id="PS50086">
    <property type="entry name" value="TBC_RABGAP"/>
    <property type="match status" value="1"/>
</dbReference>
<dbReference type="SUPFAM" id="SSF47923">
    <property type="entry name" value="Ypt/Rab-GAP domain of gyp1p"/>
    <property type="match status" value="2"/>
</dbReference>
<evidence type="ECO:0000259" key="2">
    <source>
        <dbReference type="PROSITE" id="PS50086"/>
    </source>
</evidence>